<reference evidence="7 8" key="1">
    <citation type="submission" date="2022-12" db="EMBL/GenBank/DDBJ databases">
        <title>Chromosome-level genome of Tegillarca granosa.</title>
        <authorList>
            <person name="Kim J."/>
        </authorList>
    </citation>
    <scope>NUCLEOTIDE SEQUENCE [LARGE SCALE GENOMIC DNA]</scope>
    <source>
        <strain evidence="7">Teg-2019</strain>
        <tissue evidence="7">Adductor muscle</tissue>
    </source>
</reference>
<dbReference type="InterPro" id="IPR050784">
    <property type="entry name" value="IAP"/>
</dbReference>
<dbReference type="PANTHER" id="PTHR10044">
    <property type="entry name" value="INHIBITOR OF APOPTOSIS"/>
    <property type="match status" value="1"/>
</dbReference>
<dbReference type="CDD" id="cd00022">
    <property type="entry name" value="BIR"/>
    <property type="match status" value="2"/>
</dbReference>
<dbReference type="Proteomes" id="UP001217089">
    <property type="component" value="Unassembled WGS sequence"/>
</dbReference>
<feature type="transmembrane region" description="Helical" evidence="5">
    <location>
        <begin position="638"/>
        <end position="659"/>
    </location>
</feature>
<dbReference type="InterPro" id="IPR001370">
    <property type="entry name" value="BIR_rpt"/>
</dbReference>
<dbReference type="Pfam" id="PF13920">
    <property type="entry name" value="zf-C3HC4_3"/>
    <property type="match status" value="1"/>
</dbReference>
<feature type="domain" description="RING-type" evidence="6">
    <location>
        <begin position="804"/>
        <end position="839"/>
    </location>
</feature>
<protein>
    <recommendedName>
        <fullName evidence="6">RING-type domain-containing protein</fullName>
    </recommendedName>
</protein>
<name>A0ABQ9F8R4_TEGGR</name>
<dbReference type="Pfam" id="PF00653">
    <property type="entry name" value="BIR"/>
    <property type="match status" value="2"/>
</dbReference>
<keyword evidence="3" id="KW-0862">Zinc</keyword>
<dbReference type="PROSITE" id="PS50089">
    <property type="entry name" value="ZF_RING_2"/>
    <property type="match status" value="1"/>
</dbReference>
<keyword evidence="8" id="KW-1185">Reference proteome</keyword>
<keyword evidence="5" id="KW-0472">Membrane</keyword>
<evidence type="ECO:0000256" key="2">
    <source>
        <dbReference type="ARBA" id="ARBA00022771"/>
    </source>
</evidence>
<proteinExistence type="inferred from homology"/>
<accession>A0ABQ9F8R4</accession>
<evidence type="ECO:0000313" key="7">
    <source>
        <dbReference type="EMBL" id="KAJ8312267.1"/>
    </source>
</evidence>
<dbReference type="InterPro" id="IPR001841">
    <property type="entry name" value="Znf_RING"/>
</dbReference>
<dbReference type="Gene3D" id="1.10.1170.10">
    <property type="entry name" value="Inhibitor Of Apoptosis Protein (2mihbC-IAP-1), Chain A"/>
    <property type="match status" value="2"/>
</dbReference>
<dbReference type="PANTHER" id="PTHR10044:SF139">
    <property type="entry name" value="DEATH-ASSOCIATED INHIBITOR OF APOPTOSIS 2"/>
    <property type="match status" value="1"/>
</dbReference>
<comment type="caution">
    <text evidence="7">The sequence shown here is derived from an EMBL/GenBank/DDBJ whole genome shotgun (WGS) entry which is preliminary data.</text>
</comment>
<evidence type="ECO:0000259" key="6">
    <source>
        <dbReference type="PROSITE" id="PS50089"/>
    </source>
</evidence>
<evidence type="ECO:0000256" key="4">
    <source>
        <dbReference type="PROSITE-ProRule" id="PRU00175"/>
    </source>
</evidence>
<keyword evidence="5" id="KW-0812">Transmembrane</keyword>
<evidence type="ECO:0000256" key="5">
    <source>
        <dbReference type="SAM" id="Phobius"/>
    </source>
</evidence>
<comment type="similarity">
    <text evidence="1">Belongs to the IAP family.</text>
</comment>
<sequence length="852" mass="99016">MAVGFQTGNCDGDEIVYLNRGNKYNSSVPTCSGSHNRNLEKEQNEHHNENEFKNCEIGIKAIIDAHRNIEVDLEKYKKYKEKILEDLIERRRITPFEKLEWMFSLVEEDSLCCLDITGHYLGTYNLESICIKQNMQVSRLMLSELHSEMENREQCFLKDGCSMVLQELCSPVYVVDKLFSEIIKRETYRFVEPKMIHVFLNDFLKETSGISLDLIKTLLENVENLHRTFEKLFKLAVPLFLKKRHWFPQGCFRWLSKYLKDVIHERDLLDVLFTFDTDCKLITVPRWKIKKHVTSCPEPQVNFLLKNNFKEIIWRENIKSNNEEMNQPTSFRSFLTKMISVLCLLQSTESVYTSINAFVNAYVSLSFAIALSLVKSNQNNQQPLKLRMYLKENVYNCNIFEKPGDKVKSMKLLKSLLNDYSFNPSNTILWVYPVTKKSIEPVLSRYMTDRRPTREETMSYELLRLCTMHDFPNPNSMSFMRLAQAGFFYTGNGNELACFSCGFKKSDWLGTDDPLEIHKEMSPDCAFFDNRRSNHNDLEVDDTCVHCEFEHFRPMVQRTENNVSREEINTSNNYCVSDSASVPEPPESHLGGATNYTLKPEEHQRKVKFPNYDTFQARLCTFANWNKKQIPRDLAHCGLFYTGLIYTYILFLIFAFVIFQIIRLKNWDPDDNPWIEHARWSSKCHYLITIKGEEFIKLVMEAAKKVEEPTAVSRTNTGFNDSEYSSTRTTDSAYATASEKVAMTEKQESVSPETTLRHSIAEPQNIEKVKQKQNESGYSSGSQLDCDAAMLRKEIKEMNDQTICKICLDSKVETVFIPCGHLVCCKKCSQSLKKCPICRKHIKQKLLAHVGN</sequence>
<dbReference type="PROSITE" id="PS50143">
    <property type="entry name" value="BIR_REPEAT_2"/>
    <property type="match status" value="2"/>
</dbReference>
<keyword evidence="2 4" id="KW-0479">Metal-binding</keyword>
<dbReference type="SMART" id="SM00184">
    <property type="entry name" value="RING"/>
    <property type="match status" value="1"/>
</dbReference>
<evidence type="ECO:0000256" key="3">
    <source>
        <dbReference type="ARBA" id="ARBA00022833"/>
    </source>
</evidence>
<dbReference type="CDD" id="cd16510">
    <property type="entry name" value="RING-HC_IAPs"/>
    <property type="match status" value="1"/>
</dbReference>
<dbReference type="Gene3D" id="3.30.40.10">
    <property type="entry name" value="Zinc/RING finger domain, C3HC4 (zinc finger)"/>
    <property type="match status" value="1"/>
</dbReference>
<evidence type="ECO:0000313" key="8">
    <source>
        <dbReference type="Proteomes" id="UP001217089"/>
    </source>
</evidence>
<gene>
    <name evidence="7" type="ORF">KUTeg_009640</name>
</gene>
<organism evidence="7 8">
    <name type="scientific">Tegillarca granosa</name>
    <name type="common">Malaysian cockle</name>
    <name type="synonym">Anadara granosa</name>
    <dbReference type="NCBI Taxonomy" id="220873"/>
    <lineage>
        <taxon>Eukaryota</taxon>
        <taxon>Metazoa</taxon>
        <taxon>Spiralia</taxon>
        <taxon>Lophotrochozoa</taxon>
        <taxon>Mollusca</taxon>
        <taxon>Bivalvia</taxon>
        <taxon>Autobranchia</taxon>
        <taxon>Pteriomorphia</taxon>
        <taxon>Arcoida</taxon>
        <taxon>Arcoidea</taxon>
        <taxon>Arcidae</taxon>
        <taxon>Tegillarca</taxon>
    </lineage>
</organism>
<keyword evidence="2 4" id="KW-0863">Zinc-finger</keyword>
<dbReference type="EMBL" id="JARBDR010000440">
    <property type="protein sequence ID" value="KAJ8312267.1"/>
    <property type="molecule type" value="Genomic_DNA"/>
</dbReference>
<dbReference type="SMART" id="SM00238">
    <property type="entry name" value="BIR"/>
    <property type="match status" value="2"/>
</dbReference>
<dbReference type="InterPro" id="IPR013083">
    <property type="entry name" value="Znf_RING/FYVE/PHD"/>
</dbReference>
<evidence type="ECO:0000256" key="1">
    <source>
        <dbReference type="ARBA" id="ARBA00006672"/>
    </source>
</evidence>
<keyword evidence="5" id="KW-1133">Transmembrane helix</keyword>
<dbReference type="SUPFAM" id="SSF57924">
    <property type="entry name" value="Inhibitor of apoptosis (IAP) repeat"/>
    <property type="match status" value="3"/>
</dbReference>